<dbReference type="PROSITE" id="PS51149">
    <property type="entry name" value="GLY_RADICAL_2"/>
    <property type="match status" value="1"/>
</dbReference>
<evidence type="ECO:0000313" key="7">
    <source>
        <dbReference type="Proteomes" id="UP000034723"/>
    </source>
</evidence>
<keyword evidence="6" id="KW-0012">Acyltransferase</keyword>
<dbReference type="HOGENOM" id="CLU_009096_0_1_2"/>
<dbReference type="Gene3D" id="3.20.70.20">
    <property type="match status" value="1"/>
</dbReference>
<name>A0A0F7IF56_9EURY</name>
<dbReference type="InterPro" id="IPR051215">
    <property type="entry name" value="GRE"/>
</dbReference>
<dbReference type="CDD" id="cd01677">
    <property type="entry name" value="PFL2_DhaB_BssA"/>
    <property type="match status" value="1"/>
</dbReference>
<dbReference type="Proteomes" id="UP000034723">
    <property type="component" value="Chromosome"/>
</dbReference>
<dbReference type="SUPFAM" id="SSF51998">
    <property type="entry name" value="PFL-like glycyl radical enzymes"/>
    <property type="match status" value="1"/>
</dbReference>
<dbReference type="InterPro" id="IPR010098">
    <property type="entry name" value="PFL2/GDeHydtase_fam"/>
</dbReference>
<dbReference type="GO" id="GO:0008861">
    <property type="term" value="F:formate C-acetyltransferase activity"/>
    <property type="evidence" value="ECO:0007669"/>
    <property type="project" value="UniProtKB-EC"/>
</dbReference>
<dbReference type="AlphaFoldDB" id="A0A0F7IF56"/>
<dbReference type="PATRIC" id="fig|113653.22.peg.1619"/>
<dbReference type="InParanoid" id="A0A0F7IF56"/>
<evidence type="ECO:0000313" key="6">
    <source>
        <dbReference type="EMBL" id="AKG91068.1"/>
    </source>
</evidence>
<dbReference type="PANTHER" id="PTHR43641">
    <property type="entry name" value="FORMATE ACETYLTRANSFERASE 3-RELATED"/>
    <property type="match status" value="1"/>
</dbReference>
<dbReference type="PANTHER" id="PTHR43641:SF2">
    <property type="entry name" value="DEHYDRATASE YBIW-RELATED"/>
    <property type="match status" value="1"/>
</dbReference>
<keyword evidence="6" id="KW-0808">Transferase</keyword>
<dbReference type="STRING" id="113653.GAH_01645"/>
<dbReference type="EC" id="2.3.1.54" evidence="6"/>
<dbReference type="PROSITE" id="PS51554">
    <property type="entry name" value="PFL"/>
    <property type="match status" value="1"/>
</dbReference>
<dbReference type="KEGG" id="gah:GAH_01645"/>
<protein>
    <submittedName>
        <fullName evidence="6">Pyruvate formate-lyase</fullName>
        <ecNumber evidence="6">2.3.1.54</ecNumber>
    </submittedName>
</protein>
<evidence type="ECO:0000259" key="4">
    <source>
        <dbReference type="PROSITE" id="PS51149"/>
    </source>
</evidence>
<evidence type="ECO:0000259" key="5">
    <source>
        <dbReference type="PROSITE" id="PS51554"/>
    </source>
</evidence>
<dbReference type="InterPro" id="IPR001150">
    <property type="entry name" value="Gly_radical"/>
</dbReference>
<dbReference type="Pfam" id="PF01228">
    <property type="entry name" value="Gly_radical"/>
    <property type="match status" value="1"/>
</dbReference>
<feature type="domain" description="PFL" evidence="5">
    <location>
        <begin position="1"/>
        <end position="649"/>
    </location>
</feature>
<dbReference type="GeneID" id="24804213"/>
<evidence type="ECO:0000256" key="1">
    <source>
        <dbReference type="ARBA" id="ARBA00022818"/>
    </source>
</evidence>
<dbReference type="GO" id="GO:0005829">
    <property type="term" value="C:cytosol"/>
    <property type="evidence" value="ECO:0007669"/>
    <property type="project" value="TreeGrafter"/>
</dbReference>
<gene>
    <name evidence="6" type="ORF">GAH_01645</name>
</gene>
<proteinExistence type="predicted"/>
<feature type="modified residue" description="Glycine radical" evidence="3">
    <location>
        <position position="751"/>
    </location>
</feature>
<dbReference type="OrthoDB" id="371659at2157"/>
<keyword evidence="2 6" id="KW-0456">Lyase</keyword>
<keyword evidence="7" id="KW-1185">Reference proteome</keyword>
<organism evidence="6 7">
    <name type="scientific">Geoglobus ahangari</name>
    <dbReference type="NCBI Taxonomy" id="113653"/>
    <lineage>
        <taxon>Archaea</taxon>
        <taxon>Methanobacteriati</taxon>
        <taxon>Methanobacteriota</taxon>
        <taxon>Archaeoglobi</taxon>
        <taxon>Archaeoglobales</taxon>
        <taxon>Archaeoglobaceae</taxon>
        <taxon>Geoglobus</taxon>
    </lineage>
</organism>
<evidence type="ECO:0000256" key="3">
    <source>
        <dbReference type="PROSITE-ProRule" id="PRU00493"/>
    </source>
</evidence>
<dbReference type="EMBL" id="CP011267">
    <property type="protein sequence ID" value="AKG91068.1"/>
    <property type="molecule type" value="Genomic_DNA"/>
</dbReference>
<dbReference type="NCBIfam" id="TIGR01774">
    <property type="entry name" value="PFL2-3"/>
    <property type="match status" value="1"/>
</dbReference>
<evidence type="ECO:0000256" key="2">
    <source>
        <dbReference type="ARBA" id="ARBA00023239"/>
    </source>
</evidence>
<keyword evidence="6" id="KW-0670">Pyruvate</keyword>
<keyword evidence="1 3" id="KW-0556">Organic radical</keyword>
<dbReference type="Pfam" id="PF02901">
    <property type="entry name" value="PFL-like"/>
    <property type="match status" value="1"/>
</dbReference>
<feature type="domain" description="Glycine radical" evidence="4">
    <location>
        <begin position="656"/>
        <end position="775"/>
    </location>
</feature>
<dbReference type="RefSeq" id="WP_048096020.1">
    <property type="nucleotide sequence ID" value="NZ_CP011267.1"/>
</dbReference>
<dbReference type="InterPro" id="IPR004184">
    <property type="entry name" value="PFL_dom"/>
</dbReference>
<accession>A0A0F7IF56</accession>
<dbReference type="GO" id="GO:0016829">
    <property type="term" value="F:lyase activity"/>
    <property type="evidence" value="ECO:0007669"/>
    <property type="project" value="UniProtKB-KW"/>
</dbReference>
<sequence>MDRLSLLVSNIQKPARLSIERAVLYTESMKETEGEPMPIRQAKALKHVLENIPIQILPGEIVVGTMLPDPPGAILFPEGVGLRIINDLESLSERETNRLLVSEEDARVLVEEIAPYWENRNIEAFASKLMPDIMEVMLSGSLFVLTELAGISHVAVNYPYLLKRGFRWFVEESERRIDEIRESGCEDARKLVFYEAAKIAAEGIIRFAERYAGLARKMAEEEDDESRREELLKVAEICERVPAEPPESFHEAVQFVWFVQCALHQENYEQGISMGRIDQYLLPYYLRDVRDGRLSKKEAFEILANLWVKPNEIVPPFDSLLELYFSGQATNQALTIGGVDSSGSDATNELSYLMLEVTKAVPLRQPNVHVRVSSKTPDSFLDKLAEIIAEGKNNVGIFNDEAVFRALRFAGVKEGDAWNYSTIGCVEISPFGNAFTSSDAALINVAKALEYALNGGQDMVFGYEFGVRSERSLQTLEDVISAFREQLSHIIRLVVTGSNILEYANACVKPTPLLSLCIEDCFERGKDVTEGGARYNFTGIQAVGIADVADSLAAVEHALKKGYTLEEIIEACRRDFDGYEELHSVLLSAPKYGNDGEADRYARMILEMYCDEVSRYRNFRGGRFTAGCYPMTTNVAFGFMTSALPSGRKQGTSLNSGVSPSTGMDREGVTAAIKSVSKINYDKLSNGTSFTVNLDSGVLGGKGKDVIRALIRSFVELGGMHIQFNVLNENVLRKAQEEPEKYRWLLVRVAGWSAYFVELSRNVQDELIARISCRL</sequence>
<reference evidence="6 7" key="1">
    <citation type="submission" date="2015-04" db="EMBL/GenBank/DDBJ databases">
        <title>The complete genome sequence of the hyperthermophilic, obligate iron-reducing archaeon Geoglobus ahangari strain 234T.</title>
        <authorList>
            <person name="Manzella M.P."/>
            <person name="Holmes D.E."/>
            <person name="Rocheleau J.M."/>
            <person name="Chung A."/>
            <person name="Reguera G."/>
            <person name="Kashefi K."/>
        </authorList>
    </citation>
    <scope>NUCLEOTIDE SEQUENCE [LARGE SCALE GENOMIC DNA]</scope>
    <source>
        <strain evidence="6 7">234</strain>
    </source>
</reference>